<proteinExistence type="predicted"/>
<reference evidence="1" key="1">
    <citation type="submission" date="2024-05" db="EMBL/GenBank/DDBJ databases">
        <authorList>
            <person name="Mugo M.M."/>
            <person name="Musyoki A.M."/>
            <person name="Makumi A.M."/>
            <person name="Mutai I."/>
            <person name="Drechsel O."/>
            <person name="Kering K.K."/>
            <person name="Muturi P."/>
            <person name="Mbae C.K."/>
            <person name="Kariuki S.M."/>
        </authorList>
    </citation>
    <scope>NUCLEOTIDE SEQUENCE</scope>
</reference>
<accession>A0AAU8GFE5</accession>
<name>A0AAU8GFE5_9CAUD</name>
<protein>
    <submittedName>
        <fullName evidence="1">Uncharacterized protein</fullName>
    </submittedName>
</protein>
<evidence type="ECO:0000313" key="1">
    <source>
        <dbReference type="EMBL" id="XCH40211.1"/>
    </source>
</evidence>
<organism evidence="1">
    <name type="scientific">Salmonella phage vB_SEnST11_KE22</name>
    <dbReference type="NCBI Taxonomy" id="3161173"/>
    <lineage>
        <taxon>Viruses</taxon>
        <taxon>Duplodnaviria</taxon>
        <taxon>Heunggongvirae</taxon>
        <taxon>Uroviricota</taxon>
        <taxon>Caudoviricetes</taxon>
        <taxon>Vequintavirinae</taxon>
        <taxon>Seunavirus</taxon>
    </lineage>
</organism>
<sequence>MDKLKCFGRDHVVANISPMPGNRAFIDRTGRKYRTKEGVVTAKYYYGYHKSSTSWWCELEDMPGNFVLKPAYILSPRVQVEAPIVSVKSALTGKTRLEIPSSIEEWHNVVKELSFGGHPVMWKNGDFWLSTKGVKNISTYLYGCIQQKCGIKPAHEFDYFPQGVMGRTPGFVKLLTLQSCLNGKYKRVGKAASPLLETYRRLDALKKQHAVLSIAKREEVIEQRVEQPVQKEVQQVAASFEVDLREYTMKITKDFFMEKGITPTEEMLNTMSKELGLKFWRTSLKRRVLVDPKDVDSCFDAEMKLDAVLKLIKN</sequence>
<gene>
    <name evidence="1" type="ORF">NDDWPVAN_CDS0085</name>
</gene>
<dbReference type="EMBL" id="PP856721">
    <property type="protein sequence ID" value="XCH40211.1"/>
    <property type="molecule type" value="Genomic_DNA"/>
</dbReference>